<comment type="subcellular location">
    <subcellularLocation>
        <location evidence="1 11">Membrane</location>
        <topology evidence="1 11">Multi-pass membrane protein</topology>
    </subcellularLocation>
</comment>
<comment type="caution">
    <text evidence="15">The sequence shown here is derived from an EMBL/GenBank/DDBJ whole genome shotgun (WGS) entry which is preliminary data.</text>
</comment>
<dbReference type="PRINTS" id="PR01320">
    <property type="entry name" value="KIRCHANNEL"/>
</dbReference>
<comment type="similarity">
    <text evidence="11">Belongs to the inward rectifier-type potassium channel (TC 1.A.2.1) family.</text>
</comment>
<evidence type="ECO:0000256" key="9">
    <source>
        <dbReference type="ARBA" id="ARBA00023136"/>
    </source>
</evidence>
<evidence type="ECO:0000256" key="1">
    <source>
        <dbReference type="ARBA" id="ARBA00004141"/>
    </source>
</evidence>
<feature type="domain" description="Inward rectifier potassium channel C-terminal" evidence="13">
    <location>
        <begin position="2"/>
        <end position="85"/>
    </location>
</feature>
<dbReference type="Pfam" id="PF17655">
    <property type="entry name" value="IRK_C"/>
    <property type="match status" value="1"/>
</dbReference>
<keyword evidence="7" id="KW-1133">Transmembrane helix</keyword>
<dbReference type="InterPro" id="IPR041647">
    <property type="entry name" value="IRK_C"/>
</dbReference>
<dbReference type="PANTHER" id="PTHR11767">
    <property type="entry name" value="INWARD RECTIFIER POTASSIUM CHANNEL"/>
    <property type="match status" value="1"/>
</dbReference>
<dbReference type="EMBL" id="CAJNOK010007353">
    <property type="protein sequence ID" value="CAF1032131.1"/>
    <property type="molecule type" value="Genomic_DNA"/>
</dbReference>
<keyword evidence="10 11" id="KW-0407">Ion channel</keyword>
<feature type="compositionally biased region" description="Basic and acidic residues" evidence="12">
    <location>
        <begin position="80"/>
        <end position="99"/>
    </location>
</feature>
<dbReference type="InterPro" id="IPR016449">
    <property type="entry name" value="K_chnl_inward-rec_Kir"/>
</dbReference>
<evidence type="ECO:0000313" key="16">
    <source>
        <dbReference type="Proteomes" id="UP000682733"/>
    </source>
</evidence>
<gene>
    <name evidence="14" type="ORF">OVA965_LOCUS16044</name>
    <name evidence="15" type="ORF">TMI583_LOCUS16053</name>
</gene>
<feature type="region of interest" description="Disordered" evidence="12">
    <location>
        <begin position="79"/>
        <end position="99"/>
    </location>
</feature>
<evidence type="ECO:0000313" key="14">
    <source>
        <dbReference type="EMBL" id="CAF1032131.1"/>
    </source>
</evidence>
<dbReference type="EMBL" id="CAJOBA010007364">
    <property type="protein sequence ID" value="CAF3800364.1"/>
    <property type="molecule type" value="Genomic_DNA"/>
</dbReference>
<keyword evidence="9" id="KW-0472">Membrane</keyword>
<keyword evidence="8 11" id="KW-0406">Ion transport</keyword>
<protein>
    <recommendedName>
        <fullName evidence="13">Inward rectifier potassium channel C-terminal domain-containing protein</fullName>
    </recommendedName>
</protein>
<organism evidence="15 16">
    <name type="scientific">Didymodactylos carnosus</name>
    <dbReference type="NCBI Taxonomy" id="1234261"/>
    <lineage>
        <taxon>Eukaryota</taxon>
        <taxon>Metazoa</taxon>
        <taxon>Spiralia</taxon>
        <taxon>Gnathifera</taxon>
        <taxon>Rotifera</taxon>
        <taxon>Eurotatoria</taxon>
        <taxon>Bdelloidea</taxon>
        <taxon>Philodinida</taxon>
        <taxon>Philodinidae</taxon>
        <taxon>Didymodactylos</taxon>
    </lineage>
</organism>
<dbReference type="InterPro" id="IPR014756">
    <property type="entry name" value="Ig_E-set"/>
</dbReference>
<dbReference type="PANTHER" id="PTHR11767:SF102">
    <property type="entry name" value="INWARDLY RECTIFYING POTASSIUM CHANNEL 1, ISOFORM F"/>
    <property type="match status" value="1"/>
</dbReference>
<evidence type="ECO:0000256" key="7">
    <source>
        <dbReference type="ARBA" id="ARBA00022989"/>
    </source>
</evidence>
<proteinExistence type="inferred from homology"/>
<accession>A0A8S2JBH0</accession>
<dbReference type="Proteomes" id="UP000682733">
    <property type="component" value="Unassembled WGS sequence"/>
</dbReference>
<evidence type="ECO:0000256" key="6">
    <source>
        <dbReference type="ARBA" id="ARBA00022958"/>
    </source>
</evidence>
<evidence type="ECO:0000313" key="15">
    <source>
        <dbReference type="EMBL" id="CAF3800364.1"/>
    </source>
</evidence>
<dbReference type="GO" id="GO:1990573">
    <property type="term" value="P:potassium ion import across plasma membrane"/>
    <property type="evidence" value="ECO:0007669"/>
    <property type="project" value="TreeGrafter"/>
</dbReference>
<dbReference type="GO" id="GO:0034765">
    <property type="term" value="P:regulation of monoatomic ion transmembrane transport"/>
    <property type="evidence" value="ECO:0007669"/>
    <property type="project" value="TreeGrafter"/>
</dbReference>
<sequence>ISKDDLAKERFEIVVLLEGTVEATGMTTQARISYLPLEIIWGFRFDRLITFKKDLGQYRVDYTKFNHIYPVEMPSFSAKEMSKEKNTETKVTTKDNKSK</sequence>
<evidence type="ECO:0000256" key="3">
    <source>
        <dbReference type="ARBA" id="ARBA00022538"/>
    </source>
</evidence>
<name>A0A8S2JBH0_9BILA</name>
<evidence type="ECO:0000256" key="10">
    <source>
        <dbReference type="ARBA" id="ARBA00023303"/>
    </source>
</evidence>
<keyword evidence="5 11" id="KW-0851">Voltage-gated channel</keyword>
<evidence type="ECO:0000256" key="12">
    <source>
        <dbReference type="SAM" id="MobiDB-lite"/>
    </source>
</evidence>
<evidence type="ECO:0000256" key="8">
    <source>
        <dbReference type="ARBA" id="ARBA00023065"/>
    </source>
</evidence>
<feature type="non-terminal residue" evidence="15">
    <location>
        <position position="1"/>
    </location>
</feature>
<evidence type="ECO:0000256" key="4">
    <source>
        <dbReference type="ARBA" id="ARBA00022692"/>
    </source>
</evidence>
<evidence type="ECO:0000256" key="2">
    <source>
        <dbReference type="ARBA" id="ARBA00022448"/>
    </source>
</evidence>
<keyword evidence="6 11" id="KW-0630">Potassium</keyword>
<keyword evidence="3 11" id="KW-0633">Potassium transport</keyword>
<dbReference type="GO" id="GO:0034702">
    <property type="term" value="C:monoatomic ion channel complex"/>
    <property type="evidence" value="ECO:0007669"/>
    <property type="project" value="UniProtKB-KW"/>
</dbReference>
<evidence type="ECO:0000256" key="11">
    <source>
        <dbReference type="RuleBase" id="RU003822"/>
    </source>
</evidence>
<evidence type="ECO:0000256" key="5">
    <source>
        <dbReference type="ARBA" id="ARBA00022882"/>
    </source>
</evidence>
<dbReference type="Proteomes" id="UP000677228">
    <property type="component" value="Unassembled WGS sequence"/>
</dbReference>
<dbReference type="InterPro" id="IPR013518">
    <property type="entry name" value="K_chnl_inward-rec_Kir_cyto"/>
</dbReference>
<keyword evidence="2 11" id="KW-0813">Transport</keyword>
<evidence type="ECO:0000259" key="13">
    <source>
        <dbReference type="Pfam" id="PF17655"/>
    </source>
</evidence>
<reference evidence="15" key="1">
    <citation type="submission" date="2021-02" db="EMBL/GenBank/DDBJ databases">
        <authorList>
            <person name="Nowell W R."/>
        </authorList>
    </citation>
    <scope>NUCLEOTIDE SEQUENCE</scope>
</reference>
<keyword evidence="4 11" id="KW-0812">Transmembrane</keyword>
<dbReference type="Gene3D" id="2.60.40.1400">
    <property type="entry name" value="G protein-activated inward rectifier potassium channel 1"/>
    <property type="match status" value="1"/>
</dbReference>
<dbReference type="GO" id="GO:0005886">
    <property type="term" value="C:plasma membrane"/>
    <property type="evidence" value="ECO:0007669"/>
    <property type="project" value="TreeGrafter"/>
</dbReference>
<dbReference type="AlphaFoldDB" id="A0A8S2JBH0"/>
<dbReference type="SUPFAM" id="SSF81296">
    <property type="entry name" value="E set domains"/>
    <property type="match status" value="1"/>
</dbReference>
<dbReference type="GO" id="GO:0005242">
    <property type="term" value="F:inward rectifier potassium channel activity"/>
    <property type="evidence" value="ECO:0007669"/>
    <property type="project" value="InterPro"/>
</dbReference>